<dbReference type="InterPro" id="IPR036942">
    <property type="entry name" value="Beta-barrel_TonB_sf"/>
</dbReference>
<evidence type="ECO:0000256" key="3">
    <source>
        <dbReference type="ARBA" id="ARBA00022452"/>
    </source>
</evidence>
<feature type="domain" description="TonB-dependent receptor plug" evidence="15">
    <location>
        <begin position="127"/>
        <end position="239"/>
    </location>
</feature>
<keyword evidence="17" id="KW-1185">Reference proteome</keyword>
<evidence type="ECO:0000256" key="10">
    <source>
        <dbReference type="ARBA" id="ARBA00023136"/>
    </source>
</evidence>
<evidence type="ECO:0000256" key="8">
    <source>
        <dbReference type="ARBA" id="ARBA00023065"/>
    </source>
</evidence>
<dbReference type="InterPro" id="IPR008969">
    <property type="entry name" value="CarboxyPept-like_regulatory"/>
</dbReference>
<accession>A0ABS8MY75</accession>
<evidence type="ECO:0000313" key="16">
    <source>
        <dbReference type="EMBL" id="MCC9073037.1"/>
    </source>
</evidence>
<evidence type="ECO:0000256" key="2">
    <source>
        <dbReference type="ARBA" id="ARBA00022448"/>
    </source>
</evidence>
<keyword evidence="10 12" id="KW-0472">Membrane</keyword>
<dbReference type="Pfam" id="PF00593">
    <property type="entry name" value="TonB_dep_Rec_b-barrel"/>
    <property type="match status" value="1"/>
</dbReference>
<keyword evidence="2 12" id="KW-0813">Transport</keyword>
<keyword evidence="3 12" id="KW-1134">Transmembrane beta strand</keyword>
<reference evidence="16" key="1">
    <citation type="submission" date="2021-11" db="EMBL/GenBank/DDBJ databases">
        <title>Description of novel Flavobacterium species.</title>
        <authorList>
            <person name="Saticioglu I.B."/>
            <person name="Ay H."/>
            <person name="Altun S."/>
            <person name="Duman M."/>
        </authorList>
    </citation>
    <scope>NUCLEOTIDE SEQUENCE</scope>
    <source>
        <strain evidence="16">F-65</strain>
    </source>
</reference>
<comment type="similarity">
    <text evidence="12 13">Belongs to the TonB-dependent receptor family.</text>
</comment>
<dbReference type="Pfam" id="PF13715">
    <property type="entry name" value="CarbopepD_reg_2"/>
    <property type="match status" value="1"/>
</dbReference>
<evidence type="ECO:0000256" key="12">
    <source>
        <dbReference type="PROSITE-ProRule" id="PRU01360"/>
    </source>
</evidence>
<evidence type="ECO:0000256" key="6">
    <source>
        <dbReference type="ARBA" id="ARBA00022729"/>
    </source>
</evidence>
<evidence type="ECO:0000256" key="7">
    <source>
        <dbReference type="ARBA" id="ARBA00023004"/>
    </source>
</evidence>
<keyword evidence="4" id="KW-0410">Iron transport</keyword>
<evidence type="ECO:0000256" key="9">
    <source>
        <dbReference type="ARBA" id="ARBA00023077"/>
    </source>
</evidence>
<dbReference type="Gene3D" id="2.60.40.1120">
    <property type="entry name" value="Carboxypeptidase-like, regulatory domain"/>
    <property type="match status" value="1"/>
</dbReference>
<keyword evidence="9 13" id="KW-0798">TonB box</keyword>
<keyword evidence="5 12" id="KW-0812">Transmembrane</keyword>
<dbReference type="Gene3D" id="2.40.170.20">
    <property type="entry name" value="TonB-dependent receptor, beta-barrel domain"/>
    <property type="match status" value="1"/>
</dbReference>
<evidence type="ECO:0000256" key="1">
    <source>
        <dbReference type="ARBA" id="ARBA00004571"/>
    </source>
</evidence>
<dbReference type="EMBL" id="JAJJMO010000001">
    <property type="protein sequence ID" value="MCC9073037.1"/>
    <property type="molecule type" value="Genomic_DNA"/>
</dbReference>
<keyword evidence="11 12" id="KW-0998">Cell outer membrane</keyword>
<evidence type="ECO:0000256" key="11">
    <source>
        <dbReference type="ARBA" id="ARBA00023237"/>
    </source>
</evidence>
<dbReference type="PROSITE" id="PS52016">
    <property type="entry name" value="TONB_DEPENDENT_REC_3"/>
    <property type="match status" value="1"/>
</dbReference>
<keyword evidence="7" id="KW-0408">Iron</keyword>
<evidence type="ECO:0000256" key="5">
    <source>
        <dbReference type="ARBA" id="ARBA00022692"/>
    </source>
</evidence>
<evidence type="ECO:0000256" key="4">
    <source>
        <dbReference type="ARBA" id="ARBA00022496"/>
    </source>
</evidence>
<proteinExistence type="inferred from homology"/>
<evidence type="ECO:0000259" key="14">
    <source>
        <dbReference type="Pfam" id="PF00593"/>
    </source>
</evidence>
<evidence type="ECO:0000256" key="13">
    <source>
        <dbReference type="RuleBase" id="RU003357"/>
    </source>
</evidence>
<dbReference type="PANTHER" id="PTHR32552:SF89">
    <property type="entry name" value="CATECHOLATE SIDEROPHORE RECEPTOR FIU"/>
    <property type="match status" value="1"/>
</dbReference>
<name>A0ABS8MY75_9FLAO</name>
<keyword evidence="6" id="KW-0732">Signal</keyword>
<sequence>MKQFNSNTITSFWMLLLFIIPAMVFSQEKGSVSGQVFDENGQTAPGANIVIQGSSIGVSSDVDGGFTLLNLSGGTYIILVTNIGYKSTQKSVVLKDGENIKLDFHLEAESQSLKEVVVTGSSNPRSKLESSIAITTLGAKAIENRAPISTADILQTIPGFVVETSGGEVGNNLFARGIPSAGAYEYVQIQEDGLAVFEDGALQFANADNWYRLDETVSKMEAVRGGSASIFASNAPGGIVNFISKTGQNEFQGKAKLTVGDYGLFRTDLNLSGALVKDKLFFNVGGFYRADDGIRKTGFTANKGGQVKMNLTYKFDDGGYLRLNYKKLDDRNTFYLPIPLKSNNGKVEGVSGFDPNYGTLTSANFSRLSVPQYGGGTFKADLEDGVHPVVNAIGAEFKKKIAEKVTLKNAFRNTKIDLNYNAIYSSGGPWTQAGYATDVQNLAPANTGDLSYTYVDNNTALNPNALIMRADHWYINKQMDNFANNLSFNFDLKPVNLTVGYYYSNWKSNQYWNWSNYLVDVTDNPRLVNVNNTASGVAHTWNGIERITWLERDAQTKGKLNDFYVDAEIEATDKLTFNAGLRYDKNIYSGYRDNARFGAENLGVLDNNTADDAVTTIQGNPYTYWRYDVSEISYTAAGNYKFNDNMASYLRYSHGFRSPIEESFYDNAKDLSKLKNTFVNQLELGYKYANSFLSVNANLFHMNLKNVAFTDILADGSSENKFADINNLGLEVETNLRYSIARLNFNFTVQNPKYDNFTGQNADGSTFDFNGNTARRIPKFFCTIRPEVDITKRLAGYVQYTYFDKKYTNQDNKQVLPAFKEVGAGLSYVVNNLRFAVDGTNLFNEIGLTEGNPRQSTSDTDVFLARPILGRAFRFSVAINF</sequence>
<dbReference type="SUPFAM" id="SSF56935">
    <property type="entry name" value="Porins"/>
    <property type="match status" value="1"/>
</dbReference>
<evidence type="ECO:0000259" key="15">
    <source>
        <dbReference type="Pfam" id="PF07715"/>
    </source>
</evidence>
<gene>
    <name evidence="16" type="ORF">LNQ49_15765</name>
</gene>
<dbReference type="InterPro" id="IPR012910">
    <property type="entry name" value="Plug_dom"/>
</dbReference>
<organism evidence="16 17">
    <name type="scientific">Flavobacterium pisciphilum</name>
    <dbReference type="NCBI Taxonomy" id="2893755"/>
    <lineage>
        <taxon>Bacteria</taxon>
        <taxon>Pseudomonadati</taxon>
        <taxon>Bacteroidota</taxon>
        <taxon>Flavobacteriia</taxon>
        <taxon>Flavobacteriales</taxon>
        <taxon>Flavobacteriaceae</taxon>
        <taxon>Flavobacterium</taxon>
    </lineage>
</organism>
<comment type="subcellular location">
    <subcellularLocation>
        <location evidence="1 12">Cell outer membrane</location>
        <topology evidence="1 12">Multi-pass membrane protein</topology>
    </subcellularLocation>
</comment>
<dbReference type="Gene3D" id="2.170.130.10">
    <property type="entry name" value="TonB-dependent receptor, plug domain"/>
    <property type="match status" value="1"/>
</dbReference>
<keyword evidence="8" id="KW-0406">Ion transport</keyword>
<dbReference type="RefSeq" id="WP_229989988.1">
    <property type="nucleotide sequence ID" value="NZ_JAJJMO010000001.1"/>
</dbReference>
<protein>
    <submittedName>
        <fullName evidence="16">TonB-dependent receptor</fullName>
    </submittedName>
</protein>
<dbReference type="InterPro" id="IPR037066">
    <property type="entry name" value="Plug_dom_sf"/>
</dbReference>
<dbReference type="InterPro" id="IPR000531">
    <property type="entry name" value="Beta-barrel_TonB"/>
</dbReference>
<comment type="caution">
    <text evidence="16">The sequence shown here is derived from an EMBL/GenBank/DDBJ whole genome shotgun (WGS) entry which is preliminary data.</text>
</comment>
<dbReference type="Pfam" id="PF07715">
    <property type="entry name" value="Plug"/>
    <property type="match status" value="1"/>
</dbReference>
<feature type="domain" description="TonB-dependent receptor-like beta-barrel" evidence="14">
    <location>
        <begin position="408"/>
        <end position="842"/>
    </location>
</feature>
<evidence type="ECO:0000313" key="17">
    <source>
        <dbReference type="Proteomes" id="UP001430919"/>
    </source>
</evidence>
<keyword evidence="16" id="KW-0675">Receptor</keyword>
<dbReference type="InterPro" id="IPR039426">
    <property type="entry name" value="TonB-dep_rcpt-like"/>
</dbReference>
<dbReference type="SUPFAM" id="SSF49464">
    <property type="entry name" value="Carboxypeptidase regulatory domain-like"/>
    <property type="match status" value="1"/>
</dbReference>
<dbReference type="Proteomes" id="UP001430919">
    <property type="component" value="Unassembled WGS sequence"/>
</dbReference>
<dbReference type="PANTHER" id="PTHR32552">
    <property type="entry name" value="FERRICHROME IRON RECEPTOR-RELATED"/>
    <property type="match status" value="1"/>
</dbReference>